<evidence type="ECO:0000256" key="9">
    <source>
        <dbReference type="ARBA" id="ARBA00038388"/>
    </source>
</evidence>
<evidence type="ECO:0000256" key="4">
    <source>
        <dbReference type="ARBA" id="ARBA00022692"/>
    </source>
</evidence>
<accession>A0A9D1MM05</accession>
<dbReference type="FunFam" id="3.40.50.300:FF:000032">
    <property type="entry name" value="Export ABC transporter ATP-binding protein"/>
    <property type="match status" value="1"/>
</dbReference>
<comment type="subcellular location">
    <subcellularLocation>
        <location evidence="1">Cell inner membrane</location>
        <topology evidence="1">Multi-pass membrane protein</topology>
    </subcellularLocation>
</comment>
<protein>
    <submittedName>
        <fullName evidence="12">ABC transporter ATP-binding protein/permease</fullName>
    </submittedName>
</protein>
<evidence type="ECO:0000259" key="11">
    <source>
        <dbReference type="PROSITE" id="PS50893"/>
    </source>
</evidence>
<evidence type="ECO:0000256" key="5">
    <source>
        <dbReference type="ARBA" id="ARBA00022741"/>
    </source>
</evidence>
<dbReference type="InterPro" id="IPR017911">
    <property type="entry name" value="MacB-like_ATP-bd"/>
</dbReference>
<dbReference type="InterPro" id="IPR003593">
    <property type="entry name" value="AAA+_ATPase"/>
</dbReference>
<feature type="domain" description="ABC transporter" evidence="11">
    <location>
        <begin position="2"/>
        <end position="240"/>
    </location>
</feature>
<comment type="similarity">
    <text evidence="9">Belongs to the ABC transporter superfamily. Macrolide exporter (TC 3.A.1.122) family.</text>
</comment>
<keyword evidence="2" id="KW-0813">Transport</keyword>
<evidence type="ECO:0000256" key="6">
    <source>
        <dbReference type="ARBA" id="ARBA00022840"/>
    </source>
</evidence>
<keyword evidence="7 10" id="KW-1133">Transmembrane helix</keyword>
<evidence type="ECO:0000256" key="3">
    <source>
        <dbReference type="ARBA" id="ARBA00022475"/>
    </source>
</evidence>
<dbReference type="Gene3D" id="3.40.50.300">
    <property type="entry name" value="P-loop containing nucleotide triphosphate hydrolases"/>
    <property type="match status" value="1"/>
</dbReference>
<evidence type="ECO:0000256" key="7">
    <source>
        <dbReference type="ARBA" id="ARBA00022989"/>
    </source>
</evidence>
<reference evidence="12" key="1">
    <citation type="submission" date="2020-10" db="EMBL/GenBank/DDBJ databases">
        <authorList>
            <person name="Gilroy R."/>
        </authorList>
    </citation>
    <scope>NUCLEOTIDE SEQUENCE</scope>
    <source>
        <strain evidence="12">9366</strain>
    </source>
</reference>
<dbReference type="GO" id="GO:0022857">
    <property type="term" value="F:transmembrane transporter activity"/>
    <property type="evidence" value="ECO:0007669"/>
    <property type="project" value="UniProtKB-ARBA"/>
</dbReference>
<dbReference type="InterPro" id="IPR027417">
    <property type="entry name" value="P-loop_NTPase"/>
</dbReference>
<keyword evidence="8 10" id="KW-0472">Membrane</keyword>
<dbReference type="GO" id="GO:0005886">
    <property type="term" value="C:plasma membrane"/>
    <property type="evidence" value="ECO:0007669"/>
    <property type="project" value="UniProtKB-SubCell"/>
</dbReference>
<dbReference type="Proteomes" id="UP000824145">
    <property type="component" value="Unassembled WGS sequence"/>
</dbReference>
<dbReference type="SUPFAM" id="SSF52540">
    <property type="entry name" value="P-loop containing nucleoside triphosphate hydrolases"/>
    <property type="match status" value="1"/>
</dbReference>
<dbReference type="PANTHER" id="PTHR42798">
    <property type="entry name" value="LIPOPROTEIN-RELEASING SYSTEM ATP-BINDING PROTEIN LOLD"/>
    <property type="match status" value="1"/>
</dbReference>
<evidence type="ECO:0000313" key="13">
    <source>
        <dbReference type="Proteomes" id="UP000824145"/>
    </source>
</evidence>
<dbReference type="EMBL" id="DVNJ01000009">
    <property type="protein sequence ID" value="HIU62547.1"/>
    <property type="molecule type" value="Genomic_DNA"/>
</dbReference>
<dbReference type="Pfam" id="PF00005">
    <property type="entry name" value="ABC_tran"/>
    <property type="match status" value="1"/>
</dbReference>
<name>A0A9D1MM05_9FIRM</name>
<reference evidence="12" key="2">
    <citation type="journal article" date="2021" name="PeerJ">
        <title>Extensive microbial diversity within the chicken gut microbiome revealed by metagenomics and culture.</title>
        <authorList>
            <person name="Gilroy R."/>
            <person name="Ravi A."/>
            <person name="Getino M."/>
            <person name="Pursley I."/>
            <person name="Horton D.L."/>
            <person name="Alikhan N.F."/>
            <person name="Baker D."/>
            <person name="Gharbi K."/>
            <person name="Hall N."/>
            <person name="Watson M."/>
            <person name="Adriaenssens E.M."/>
            <person name="Foster-Nyarko E."/>
            <person name="Jarju S."/>
            <person name="Secka A."/>
            <person name="Antonio M."/>
            <person name="Oren A."/>
            <person name="Chaudhuri R.R."/>
            <person name="La Ragione R."/>
            <person name="Hildebrand F."/>
            <person name="Pallen M.J."/>
        </authorList>
    </citation>
    <scope>NUCLEOTIDE SEQUENCE</scope>
    <source>
        <strain evidence="12">9366</strain>
    </source>
</reference>
<feature type="transmembrane region" description="Helical" evidence="10">
    <location>
        <begin position="285"/>
        <end position="308"/>
    </location>
</feature>
<evidence type="ECO:0000256" key="1">
    <source>
        <dbReference type="ARBA" id="ARBA00004429"/>
    </source>
</evidence>
<proteinExistence type="inferred from homology"/>
<evidence type="ECO:0000256" key="10">
    <source>
        <dbReference type="SAM" id="Phobius"/>
    </source>
</evidence>
<dbReference type="SMART" id="SM00382">
    <property type="entry name" value="AAA"/>
    <property type="match status" value="1"/>
</dbReference>
<keyword evidence="6 12" id="KW-0067">ATP-binding</keyword>
<evidence type="ECO:0000256" key="8">
    <source>
        <dbReference type="ARBA" id="ARBA00023136"/>
    </source>
</evidence>
<dbReference type="PANTHER" id="PTHR42798:SF6">
    <property type="entry name" value="CELL DIVISION ATP-BINDING PROTEIN FTSE"/>
    <property type="match status" value="1"/>
</dbReference>
<feature type="transmembrane region" description="Helical" evidence="10">
    <location>
        <begin position="803"/>
        <end position="823"/>
    </location>
</feature>
<comment type="caution">
    <text evidence="12">The sequence shown here is derived from an EMBL/GenBank/DDBJ whole genome shotgun (WGS) entry which is preliminary data.</text>
</comment>
<dbReference type="InterPro" id="IPR003439">
    <property type="entry name" value="ABC_transporter-like_ATP-bd"/>
</dbReference>
<keyword evidence="3" id="KW-1003">Cell membrane</keyword>
<dbReference type="Pfam" id="PF02687">
    <property type="entry name" value="FtsX"/>
    <property type="match status" value="1"/>
</dbReference>
<dbReference type="PROSITE" id="PS00211">
    <property type="entry name" value="ABC_TRANSPORTER_1"/>
    <property type="match status" value="1"/>
</dbReference>
<dbReference type="GO" id="GO:0005524">
    <property type="term" value="F:ATP binding"/>
    <property type="evidence" value="ECO:0007669"/>
    <property type="project" value="UniProtKB-KW"/>
</dbReference>
<dbReference type="CDD" id="cd03255">
    <property type="entry name" value="ABC_MJ0796_LolCDE_FtsE"/>
    <property type="match status" value="1"/>
</dbReference>
<sequence length="840" mass="92502">MLKLEKITKDYVVDKNVTHALKGIDIEFRPGEFVAILGPSGCGKTTLLNIIGGLDRYTSGDIYVNGRSTKEYEDYDWDRYRNKTIGFIFQNYNLIMHQTILSNVELALTLIGVGRAERKRRALAALESVGLSDHVYKKPNQLSGGQMQRVAIARAIVNDPKILLADEPTGALDSESSQQVMDILKELSKDRLVIMVTHNDDLAKEYADRIVRIKDGVVQSDSAPYESGIEPEPARPKEKNLIKRLQNFIKHGRAEKHTSMSYESAIRLSANNLSTKKMRTALTSFAGSIGIIGIAIVLSLSSGFSGYIASMEEDSLSSYPVVVGSSTGISLDQAISMLNKTSGREEYPDADEMFTNKVLVEAMMSQFADKNQVGENVDLSHFTSEFLAKRWNSGWGYYKYTYNYDMMLWSNNATPDDGTYTLIYPFKELIPDAFSAYKDMVADMKVMDELPDEDTLDSQYELIYGKQATEADEAVLIVDSRNEVSDFMIFALGLIEVSGSGLFDYVGALNQIKDSYSFDDLCYTGDEDTTGLTYNITVNSDQYRDNGNGTFSKVELNGRDSVVTESSNTIKIVGVLRVREGVKNPCMTGVIGYTQALTDQILQYIAQSDVVKAQMADPATNVLTGLPFAAATEDSDPYADMLAELGYSVPGKPNTISIYASSMDGKEAILQMLDSYNDGAAKGGYQAVPYSDVLSQMMGFINSLSDTVTYVMVGFSSISLIVSCIMIGIITYISVLERTKEIGILRSIGARKRDIARVFNAETFMIGLLSGIIGVVFTCIVYFPANAILYSVLGIANLFTLVWWQLVGLIIISVVLTLISGFIPAHMAAKKDPVIALRSE</sequence>
<evidence type="ECO:0000256" key="2">
    <source>
        <dbReference type="ARBA" id="ARBA00022448"/>
    </source>
</evidence>
<keyword evidence="5" id="KW-0547">Nucleotide-binding</keyword>
<dbReference type="GO" id="GO:0016887">
    <property type="term" value="F:ATP hydrolysis activity"/>
    <property type="evidence" value="ECO:0007669"/>
    <property type="project" value="InterPro"/>
</dbReference>
<gene>
    <name evidence="12" type="ORF">IAB07_02100</name>
</gene>
<dbReference type="AlphaFoldDB" id="A0A9D1MM05"/>
<dbReference type="GO" id="GO:0098796">
    <property type="term" value="C:membrane protein complex"/>
    <property type="evidence" value="ECO:0007669"/>
    <property type="project" value="UniProtKB-ARBA"/>
</dbReference>
<evidence type="ECO:0000313" key="12">
    <source>
        <dbReference type="EMBL" id="HIU62547.1"/>
    </source>
</evidence>
<dbReference type="InterPro" id="IPR017871">
    <property type="entry name" value="ABC_transporter-like_CS"/>
</dbReference>
<dbReference type="PROSITE" id="PS50893">
    <property type="entry name" value="ABC_TRANSPORTER_2"/>
    <property type="match status" value="1"/>
</dbReference>
<feature type="transmembrane region" description="Helical" evidence="10">
    <location>
        <begin position="710"/>
        <end position="736"/>
    </location>
</feature>
<keyword evidence="4 10" id="KW-0812">Transmembrane</keyword>
<feature type="transmembrane region" description="Helical" evidence="10">
    <location>
        <begin position="757"/>
        <end position="783"/>
    </location>
</feature>
<organism evidence="12 13">
    <name type="scientific">Candidatus Caccalectryoclostridium excrementigallinarum</name>
    <dbReference type="NCBI Taxonomy" id="2840710"/>
    <lineage>
        <taxon>Bacteria</taxon>
        <taxon>Bacillati</taxon>
        <taxon>Bacillota</taxon>
        <taxon>Clostridia</taxon>
        <taxon>Christensenellales</taxon>
        <taxon>Christensenellaceae</taxon>
        <taxon>Christensenellaceae incertae sedis</taxon>
        <taxon>Candidatus Caccalectryoclostridium</taxon>
    </lineage>
</organism>
<dbReference type="InterPro" id="IPR003838">
    <property type="entry name" value="ABC3_permease_C"/>
</dbReference>